<organism evidence="2 3">
    <name type="scientific">Aetokthonos hydrillicola Thurmond2011</name>
    <dbReference type="NCBI Taxonomy" id="2712845"/>
    <lineage>
        <taxon>Bacteria</taxon>
        <taxon>Bacillati</taxon>
        <taxon>Cyanobacteriota</taxon>
        <taxon>Cyanophyceae</taxon>
        <taxon>Nostocales</taxon>
        <taxon>Hapalosiphonaceae</taxon>
        <taxon>Aetokthonos</taxon>
    </lineage>
</organism>
<evidence type="ECO:0000313" key="3">
    <source>
        <dbReference type="Proteomes" id="UP000667802"/>
    </source>
</evidence>
<comment type="caution">
    <text evidence="2">The sequence shown here is derived from an EMBL/GenBank/DDBJ whole genome shotgun (WGS) entry which is preliminary data.</text>
</comment>
<reference evidence="3" key="1">
    <citation type="journal article" date="2021" name="Science">
        <title>Hunting the eagle killer: A cyanobacterial neurotoxin causes vacuolar myelinopathy.</title>
        <authorList>
            <person name="Breinlinger S."/>
            <person name="Phillips T.J."/>
            <person name="Haram B.N."/>
            <person name="Mares J."/>
            <person name="Martinez Yerena J.A."/>
            <person name="Hrouzek P."/>
            <person name="Sobotka R."/>
            <person name="Henderson W.M."/>
            <person name="Schmieder P."/>
            <person name="Williams S.M."/>
            <person name="Lauderdale J.D."/>
            <person name="Wilde H.D."/>
            <person name="Gerrin W."/>
            <person name="Kust A."/>
            <person name="Washington J.W."/>
            <person name="Wagner C."/>
            <person name="Geier B."/>
            <person name="Liebeke M."/>
            <person name="Enke H."/>
            <person name="Niedermeyer T.H.J."/>
            <person name="Wilde S.B."/>
        </authorList>
    </citation>
    <scope>NUCLEOTIDE SEQUENCE [LARGE SCALE GENOMIC DNA]</scope>
    <source>
        <strain evidence="3">Thurmond2011</strain>
    </source>
</reference>
<dbReference type="SUPFAM" id="SSF53067">
    <property type="entry name" value="Actin-like ATPase domain"/>
    <property type="match status" value="2"/>
</dbReference>
<keyword evidence="3" id="KW-1185">Reference proteome</keyword>
<evidence type="ECO:0000313" key="2">
    <source>
        <dbReference type="EMBL" id="MDR9894312.1"/>
    </source>
</evidence>
<protein>
    <submittedName>
        <fullName evidence="2">Uncharacterized protein</fullName>
    </submittedName>
</protein>
<dbReference type="PANTHER" id="PTHR42749">
    <property type="entry name" value="CELL SHAPE-DETERMINING PROTEIN MREB"/>
    <property type="match status" value="1"/>
</dbReference>
<feature type="transmembrane region" description="Helical" evidence="1">
    <location>
        <begin position="972"/>
        <end position="999"/>
    </location>
</feature>
<dbReference type="RefSeq" id="WP_208349749.1">
    <property type="nucleotide sequence ID" value="NZ_JAALHA020000002.1"/>
</dbReference>
<dbReference type="Gene3D" id="3.90.640.10">
    <property type="entry name" value="Actin, Chain A, domain 4"/>
    <property type="match status" value="1"/>
</dbReference>
<keyword evidence="1" id="KW-0472">Membrane</keyword>
<accession>A0AAP5I606</accession>
<dbReference type="Proteomes" id="UP000667802">
    <property type="component" value="Unassembled WGS sequence"/>
</dbReference>
<evidence type="ECO:0000256" key="1">
    <source>
        <dbReference type="SAM" id="Phobius"/>
    </source>
</evidence>
<proteinExistence type="predicted"/>
<dbReference type="CDD" id="cd10170">
    <property type="entry name" value="ASKHA_NBD_HSP70"/>
    <property type="match status" value="1"/>
</dbReference>
<name>A0AAP5I606_9CYAN</name>
<sequence>MVLDPASDLMLVGASQGIGNSISALAPFMTSFAILTNSLLYSFHGSTVSRDIEEKRQEAQRKLAALSQEHDLKMLRERHDLEKQIAVINHQLLLQKAAYERETLFQSAEFQSILANSWPLIPRPSELIEFPDPSGLIPLKILFLPPILDYDKYGRIPYPFPYIEGRLAQKLRHFTEKHYPQYDVVRPVKLLDAAWDSKRFRGGSAINTLHRGLQSESILILELDLAGGYLDFRVGYWETGQRQPFYQTVISEVAHADIVFGSAKANGRQEPKEEDLEILVQLLSSWLCLITGWVADVHHLTHHDVSPLLPALIPDLVSNEFDMQVVEFVVDGYKQVYKALEETRPYSTPYLALQLAQSLARLPDKSSAREQLNYSLQSWLIQRRITKAEGVDPLEAMKSKLTILDRQYVKGLQDCFSLIGDEKGKEKTNKVLKFIKESVMIEQVREIIGFDLGHGDTAVTRISRDIEGNPHPQSLTVHGVKKQITAIGFDSENKAYVGQQAVAYATKLHIGFKQKPTDLPDERAEFLKLYMAEYYRLLKERGEIQGGEVSKFLIGCPSGWEKEEREAYAEFLKIEEIPLLEVVSESRAALIYAKDSQNFTVSDLLETALVIDIGSSTTDFTLVRSLKEKPEDFGENELGASLIDESIFALSLANATRKQEIEQAFTRDRSLIVKCKLKCREAKEIFFSQEKTYKESQKRVKDADYEIDENNDLYFKPMVTAESIKKILDEPQSKLGGKSWRQAFETKIREVKERLDREGTKIKVMLLTGGASNMQFTRDICQSIFSEAKFQTDVQPEFSIAEGLARVGRWDFLAEDFKKEVKALIDRGEVREIVRAHIHKLIDLIVEPLTKGIVENVVEVSLKKWQQREIVTFDQVEKKIKLLVESWLNSQEVKEIINKKCEEWLGDPALLEDLNQKTQPICQKFKIDNSGLNLRANIDPNIGNQAIPLKDVIGIEAFKKITDVIADIIGDLLAIGGFIGGILLFLAGNWIWGILAFVITNYAGKAAEVIRQISQEILKASQKTIVDWLKKTDLPIESRKNILPDDKIGTVCEEKKTELATEISEKMSENEAVFKYVVEQVGTELEKALEKRADQATVLIDRYV</sequence>
<dbReference type="AlphaFoldDB" id="A0AAP5I606"/>
<gene>
    <name evidence="2" type="ORF">G7B40_006960</name>
</gene>
<dbReference type="PANTHER" id="PTHR42749:SF1">
    <property type="entry name" value="CELL SHAPE-DETERMINING PROTEIN MREB"/>
    <property type="match status" value="1"/>
</dbReference>
<keyword evidence="1" id="KW-0812">Transmembrane</keyword>
<keyword evidence="1" id="KW-1133">Transmembrane helix</keyword>
<dbReference type="Gene3D" id="3.30.420.40">
    <property type="match status" value="2"/>
</dbReference>
<dbReference type="InterPro" id="IPR043129">
    <property type="entry name" value="ATPase_NBD"/>
</dbReference>
<dbReference type="EMBL" id="JAALHA020000002">
    <property type="protein sequence ID" value="MDR9894312.1"/>
    <property type="molecule type" value="Genomic_DNA"/>
</dbReference>